<feature type="compositionally biased region" description="Polar residues" evidence="1">
    <location>
        <begin position="614"/>
        <end position="623"/>
    </location>
</feature>
<dbReference type="EMBL" id="BMAT01012087">
    <property type="protein sequence ID" value="GFR85507.1"/>
    <property type="molecule type" value="Genomic_DNA"/>
</dbReference>
<feature type="compositionally biased region" description="Polar residues" evidence="1">
    <location>
        <begin position="1890"/>
        <end position="1904"/>
    </location>
</feature>
<dbReference type="Proteomes" id="UP000762676">
    <property type="component" value="Unassembled WGS sequence"/>
</dbReference>
<evidence type="ECO:0000313" key="2">
    <source>
        <dbReference type="EMBL" id="GFR85507.1"/>
    </source>
</evidence>
<feature type="compositionally biased region" description="Basic and acidic residues" evidence="1">
    <location>
        <begin position="1143"/>
        <end position="1178"/>
    </location>
</feature>
<feature type="compositionally biased region" description="Polar residues" evidence="1">
    <location>
        <begin position="877"/>
        <end position="889"/>
    </location>
</feature>
<feature type="compositionally biased region" description="Low complexity" evidence="1">
    <location>
        <begin position="2809"/>
        <end position="2821"/>
    </location>
</feature>
<feature type="region of interest" description="Disordered" evidence="1">
    <location>
        <begin position="1651"/>
        <end position="1674"/>
    </location>
</feature>
<feature type="compositionally biased region" description="Polar residues" evidence="1">
    <location>
        <begin position="314"/>
        <end position="326"/>
    </location>
</feature>
<evidence type="ECO:0000313" key="3">
    <source>
        <dbReference type="Proteomes" id="UP000762676"/>
    </source>
</evidence>
<feature type="compositionally biased region" description="Basic and acidic residues" evidence="1">
    <location>
        <begin position="708"/>
        <end position="723"/>
    </location>
</feature>
<feature type="compositionally biased region" description="Basic and acidic residues" evidence="1">
    <location>
        <begin position="685"/>
        <end position="694"/>
    </location>
</feature>
<feature type="compositionally biased region" description="Polar residues" evidence="1">
    <location>
        <begin position="11"/>
        <end position="21"/>
    </location>
</feature>
<feature type="region of interest" description="Disordered" evidence="1">
    <location>
        <begin position="303"/>
        <end position="326"/>
    </location>
</feature>
<evidence type="ECO:0000256" key="1">
    <source>
        <dbReference type="SAM" id="MobiDB-lite"/>
    </source>
</evidence>
<feature type="compositionally biased region" description="Basic and acidic residues" evidence="1">
    <location>
        <begin position="918"/>
        <end position="936"/>
    </location>
</feature>
<feature type="compositionally biased region" description="Low complexity" evidence="1">
    <location>
        <begin position="77"/>
        <end position="86"/>
    </location>
</feature>
<feature type="region of interest" description="Disordered" evidence="1">
    <location>
        <begin position="1056"/>
        <end position="1089"/>
    </location>
</feature>
<feature type="compositionally biased region" description="Basic and acidic residues" evidence="1">
    <location>
        <begin position="2782"/>
        <end position="2794"/>
    </location>
</feature>
<keyword evidence="3" id="KW-1185">Reference proteome</keyword>
<feature type="region of interest" description="Disordered" evidence="1">
    <location>
        <begin position="847"/>
        <end position="953"/>
    </location>
</feature>
<proteinExistence type="predicted"/>
<feature type="region of interest" description="Disordered" evidence="1">
    <location>
        <begin position="1879"/>
        <end position="1904"/>
    </location>
</feature>
<feature type="compositionally biased region" description="Polar residues" evidence="1">
    <location>
        <begin position="256"/>
        <end position="271"/>
    </location>
</feature>
<feature type="region of interest" description="Disordered" evidence="1">
    <location>
        <begin position="685"/>
        <end position="742"/>
    </location>
</feature>
<feature type="region of interest" description="Disordered" evidence="1">
    <location>
        <begin position="2606"/>
        <end position="2736"/>
    </location>
</feature>
<feature type="compositionally biased region" description="Polar residues" evidence="1">
    <location>
        <begin position="213"/>
        <end position="226"/>
    </location>
</feature>
<feature type="compositionally biased region" description="Basic residues" evidence="1">
    <location>
        <begin position="850"/>
        <end position="869"/>
    </location>
</feature>
<feature type="compositionally biased region" description="Basic residues" evidence="1">
    <location>
        <begin position="1385"/>
        <end position="1400"/>
    </location>
</feature>
<gene>
    <name evidence="2" type="ORF">ElyMa_006030100</name>
</gene>
<feature type="region of interest" description="Disordered" evidence="1">
    <location>
        <begin position="434"/>
        <end position="453"/>
    </location>
</feature>
<feature type="compositionally biased region" description="Polar residues" evidence="1">
    <location>
        <begin position="2822"/>
        <end position="2834"/>
    </location>
</feature>
<protein>
    <submittedName>
        <fullName evidence="2">Uncharacterized protein</fullName>
    </submittedName>
</protein>
<feature type="compositionally biased region" description="Basic and acidic residues" evidence="1">
    <location>
        <begin position="2621"/>
        <end position="2635"/>
    </location>
</feature>
<feature type="compositionally biased region" description="Basic and acidic residues" evidence="1">
    <location>
        <begin position="2648"/>
        <end position="2663"/>
    </location>
</feature>
<feature type="compositionally biased region" description="Polar residues" evidence="1">
    <location>
        <begin position="1365"/>
        <end position="1374"/>
    </location>
</feature>
<feature type="region of interest" description="Disordered" evidence="1">
    <location>
        <begin position="1"/>
        <end position="47"/>
    </location>
</feature>
<feature type="region of interest" description="Disordered" evidence="1">
    <location>
        <begin position="614"/>
        <end position="633"/>
    </location>
</feature>
<reference evidence="2 3" key="1">
    <citation type="journal article" date="2021" name="Elife">
        <title>Chloroplast acquisition without the gene transfer in kleptoplastic sea slugs, Plakobranchus ocellatus.</title>
        <authorList>
            <person name="Maeda T."/>
            <person name="Takahashi S."/>
            <person name="Yoshida T."/>
            <person name="Shimamura S."/>
            <person name="Takaki Y."/>
            <person name="Nagai Y."/>
            <person name="Toyoda A."/>
            <person name="Suzuki Y."/>
            <person name="Arimoto A."/>
            <person name="Ishii H."/>
            <person name="Satoh N."/>
            <person name="Nishiyama T."/>
            <person name="Hasebe M."/>
            <person name="Maruyama T."/>
            <person name="Minagawa J."/>
            <person name="Obokata J."/>
            <person name="Shigenobu S."/>
        </authorList>
    </citation>
    <scope>NUCLEOTIDE SEQUENCE [LARGE SCALE GENOMIC DNA]</scope>
</reference>
<comment type="caution">
    <text evidence="2">The sequence shown here is derived from an EMBL/GenBank/DDBJ whole genome shotgun (WGS) entry which is preliminary data.</text>
</comment>
<name>A0AAV4GIG4_9GAST</name>
<organism evidence="2 3">
    <name type="scientific">Elysia marginata</name>
    <dbReference type="NCBI Taxonomy" id="1093978"/>
    <lineage>
        <taxon>Eukaryota</taxon>
        <taxon>Metazoa</taxon>
        <taxon>Spiralia</taxon>
        <taxon>Lophotrochozoa</taxon>
        <taxon>Mollusca</taxon>
        <taxon>Gastropoda</taxon>
        <taxon>Heterobranchia</taxon>
        <taxon>Euthyneura</taxon>
        <taxon>Panpulmonata</taxon>
        <taxon>Sacoglossa</taxon>
        <taxon>Placobranchoidea</taxon>
        <taxon>Plakobranchidae</taxon>
        <taxon>Elysia</taxon>
    </lineage>
</organism>
<feature type="region of interest" description="Disordered" evidence="1">
    <location>
        <begin position="1143"/>
        <end position="1187"/>
    </location>
</feature>
<feature type="region of interest" description="Disordered" evidence="1">
    <location>
        <begin position="213"/>
        <end position="281"/>
    </location>
</feature>
<sequence length="2893" mass="319719">MNREPEKIMNLNATGSYSPVSASEEDVTDSKVELGRPPVPADHSTSIAAADSVVASRSAETVGVSLDPSRHSRARVAPRFGASPPGRRGGAGGTNRQTPMAVSCGRGWNSAGIATLNSAGAAVRKSSSCTAQSEKLRLDYTFEKPSFSADAFPSLYDELLRSFEEEENPHTAGIPADASNELAFILSAVLNEEHERDVALPENLLHRMFAGSGRQTQLRSPAATHSSLEKKPCSAAVVRDSPASASETPRTFEGQGASNTSLHTYSDSDLQMQPRPPKQPVGDILSPRVSEICLLPSTSASLNTPFLSARESPSKQNDTSDGSGQTSILFETDQKMCKFAYVQTKEDNRNEWIHTVSNPTYVTPVQAEEEKCRQIQNHCIPENTDEPEMTRLSPDPKVLSFALLSEVYKEQSEPKYCHGAKIDDLIERKIREGNNQPPTHGLSPPLVAKTDEDRIRSDKRIPLPEEILLAINRAIKHGELKAQGDADTFKTCSRALSDTGVCAVSSHRESQSNKSSKFLQDEQATLSALQPFSYFKLSSTDSGNSDLKILSGTDLGMVRNALQVRSEECINYDDMPLARPSTHGHIRRGPLYRKTCERAEGKLANDKKGIVGSESLTESLSTPPNSPVRSKAGISFSDPIATCVTDCNTNMANSGSTENFHSCGENLEIKTRESCPEKTVEEAREGVGGDHAGKDGIPVACSTAGGAGDREEANPKLELDEKQTSTTTESPRGARLCTYPPLKPTLNSHPSILLKPQEYLDFYAFLKNKKPVKKEVRRPKTKIFKLQRMMTDIKSDVRAAHLSPDPEDSEMNSKPIFPRGREVPPGWKPGQHGSHPITQISAEYEMAAHHSSKSKKHAWRKNKIRRKAVRYRESSHGVKQSASETSEIVSPQPVLKKRSMRRGGQDSTDDMALVTNSEFERKRQFYERQQRSKAAHESSAGKSGKRNKPKKVTEQVKFLKTIDDICNAEEGEEGEEYEENLMKTLEGNDDSLMGCNDKDYQLHSSLAKYYIGKLQKSATKKDASEADDSLNSFQGVRISRGKLQVPSTISQDRLRAIRPTPPQGASGHSLRWPSRAHHSHPNLPATSAKWPESSLDILGAQSFKKNPRKLYKTTSEWISASKVGVNSDYREAWDQLRANYVEAKSETPQHTGDVRTESKKKEAREESKRSSEKSEKVSSPKKTPAAKLIAGLKEKSTNYKLKQVTKLPAPPDRSEEDTWCYSVNAMLLKAKQVMADSQKKGTHRFPRHNSAAVVSPVIDQRATSNFLKTLLKQDAEELRQSKLSTPANNEAGIKQQRERIRSALNKSTAKKNTSSGKTINNSCNIDPLSPTEGYVCEENPVTFGKKTRSHPKQFGGVADLHETPTPGQTDSTASRIKRPRDNRLPGKRHKTKNQKVKTSPRKPTIPTITGSNYILDQTLHYYEYPFITDSSIVPLYGNTNSNALSEDHLADSFSKVEEQTSLVPVRKHESSLEDVDNPALRRSDTLFDADHSGCPKMRTKCTSNASVSVNNLSFTYFSSNNNAIPVHQNKVGTKILPILRPKFECVGTDKLNCKSSPFSTIGALNKADFLESLFDLEKKTRNSKQSSLSRKRTNCTSLFKAKAKADAAFESFLVQTKQKETDTVDKNFDTNNPSGATVECFNFPENYENFDRQAPPSNAKQMSKTDESSTGTENGILNATERCAKDNKILNKPSETKKTKLYKNVFKHGSFSIGQPRCVEKAQPPVSVGSPQKSGEVSKGISVVQQNYFLKDRITGAVTNIENRQSYVQLNKEYITTEIGKGRNTTDVFSSRKYSKAETSYLYPCENIHFANNETKRIASNNSLDEKSIVPATSDHHISMNENQDSHKDLYLNGSQEDYVCESSKSNVHEDTATGVKDCSNAPCHKSPELPTQSGSANDSSNLNKSVHIINGTEVNKEETFCRVEAEKTEPIFTTDMYVSQTAKVYTDIPHLGHLTNDFKRSNNGIGTNSSRDCGAENLNDATSDCSEDDNGTEFTSARCTSQAVNLTAFDRTEHCLEEPQIYDNNLDPDYMNVSGCDILKQENGNDAITESEHSYRTDHSEEMLCGFKHYMSSSETSISLPPMEMVDSENSELSEGKVSAPVPGCKKSEEPCPDGAFGSDYDRLACRSSCIANRPSDEEFSISASEIDFNDPENQRFGKDSLEPSIQPRADVPITVSTAENVSVEKMEVCASLNSAPPSRDVSQKVNTTKSEGVLHCRPLETTQAGDCKETESARVNNDLVESHGLVRSRREIVSAIPPPPSPSSNRMTQGYYRNYLSSHVLSDIANKLLKRRKELLAGLNATVMTFFYVPVFRLNDYQVYNATAAVLKVCICSQDKDDYRLLKATPFTVFYREDENGVPACVYAVQWFGRGLYSLENRDIINDNEHLGVIKLGALCEHSLQSGALPPSFEHYPLLLIGAPSHTKDTALKEANIACSMAKKKGQISPAVNLFLGVTPWWTLSRQGNRFAGPNNLSSCVTTKRCGAEEKFGFNDQHLREMMFKDVDISYLVKSFQCVASESFSNTASVQPTGFRHAARSVQVKSERRWNAKKNTQGSEFPCNVPICGRAIPVISFPYDKKDNSVGSNRARLPHIKMDTRTQACVEASPLHQNSSKIQSKVRGPDAEWAGEKETPARCRIPSGTPPASARDDTTAELKGDHLRGWEWSQTVLPPPFPDTLRRTKRRKKIILDRRSTKARGRSSGRRRMRRQRSASSSLKSYSSAPSTSSSSIGEGEGPSLKEIMLKCSREGYKPQSLDDIFSKVLPQPKIPYNVKKLLEAREKQETEEAGEEQRILNDAGAGGDTNKALPGAAAVSGVAASPMTTPTPRQSSLDGRTSEYDMMSDEDDVRESWANCFPEVHYSEKTKRWSKTKHARRSTLYAKAAVVMGLGSLL</sequence>
<feature type="region of interest" description="Disordered" evidence="1">
    <location>
        <begin position="2782"/>
        <end position="2836"/>
    </location>
</feature>
<feature type="region of interest" description="Disordered" evidence="1">
    <location>
        <begin position="1355"/>
        <end position="1405"/>
    </location>
</feature>
<feature type="compositionally biased region" description="Basic residues" evidence="1">
    <location>
        <begin position="2695"/>
        <end position="2711"/>
    </location>
</feature>
<feature type="region of interest" description="Disordered" evidence="1">
    <location>
        <begin position="1305"/>
        <end position="1324"/>
    </location>
</feature>
<accession>A0AAV4GIG4</accession>
<feature type="compositionally biased region" description="Polar residues" evidence="1">
    <location>
        <begin position="1655"/>
        <end position="1674"/>
    </location>
</feature>
<feature type="region of interest" description="Disordered" evidence="1">
    <location>
        <begin position="64"/>
        <end position="97"/>
    </location>
</feature>
<feature type="compositionally biased region" description="Low complexity" evidence="1">
    <location>
        <begin position="2712"/>
        <end position="2730"/>
    </location>
</feature>